<feature type="compositionally biased region" description="Low complexity" evidence="1">
    <location>
        <begin position="41"/>
        <end position="72"/>
    </location>
</feature>
<reference evidence="4" key="1">
    <citation type="journal article" date="2019" name="Int. J. Syst. Evol. Microbiol.">
        <title>The Global Catalogue of Microorganisms (GCM) 10K type strain sequencing project: providing services to taxonomists for standard genome sequencing and annotation.</title>
        <authorList>
            <consortium name="The Broad Institute Genomics Platform"/>
            <consortium name="The Broad Institute Genome Sequencing Center for Infectious Disease"/>
            <person name="Wu L."/>
            <person name="Ma J."/>
        </authorList>
    </citation>
    <scope>NUCLEOTIDE SEQUENCE [LARGE SCALE GENOMIC DNA]</scope>
    <source>
        <strain evidence="4">JCM 17593</strain>
    </source>
</reference>
<feature type="region of interest" description="Disordered" evidence="1">
    <location>
        <begin position="406"/>
        <end position="443"/>
    </location>
</feature>
<feature type="compositionally biased region" description="Basic and acidic residues" evidence="1">
    <location>
        <begin position="29"/>
        <end position="39"/>
    </location>
</feature>
<feature type="transmembrane region" description="Helical" evidence="2">
    <location>
        <begin position="451"/>
        <end position="471"/>
    </location>
</feature>
<proteinExistence type="predicted"/>
<feature type="region of interest" description="Disordered" evidence="1">
    <location>
        <begin position="27"/>
        <end position="140"/>
    </location>
</feature>
<evidence type="ECO:0000313" key="3">
    <source>
        <dbReference type="EMBL" id="GAA4191836.1"/>
    </source>
</evidence>
<feature type="compositionally biased region" description="Low complexity" evidence="1">
    <location>
        <begin position="96"/>
        <end position="137"/>
    </location>
</feature>
<keyword evidence="4" id="KW-1185">Reference proteome</keyword>
<dbReference type="Proteomes" id="UP001500213">
    <property type="component" value="Unassembled WGS sequence"/>
</dbReference>
<organism evidence="3 4">
    <name type="scientific">Gryllotalpicola kribbensis</name>
    <dbReference type="NCBI Taxonomy" id="993084"/>
    <lineage>
        <taxon>Bacteria</taxon>
        <taxon>Bacillati</taxon>
        <taxon>Actinomycetota</taxon>
        <taxon>Actinomycetes</taxon>
        <taxon>Micrococcales</taxon>
        <taxon>Microbacteriaceae</taxon>
        <taxon>Gryllotalpicola</taxon>
    </lineage>
</organism>
<feature type="compositionally biased region" description="Low complexity" evidence="1">
    <location>
        <begin position="292"/>
        <end position="301"/>
    </location>
</feature>
<feature type="region of interest" description="Disordered" evidence="1">
    <location>
        <begin position="357"/>
        <end position="385"/>
    </location>
</feature>
<feature type="compositionally biased region" description="Acidic residues" evidence="1">
    <location>
        <begin position="230"/>
        <end position="242"/>
    </location>
</feature>
<keyword evidence="2" id="KW-1133">Transmembrane helix</keyword>
<name>A0ABP8AW13_9MICO</name>
<evidence type="ECO:0000313" key="4">
    <source>
        <dbReference type="Proteomes" id="UP001500213"/>
    </source>
</evidence>
<feature type="compositionally biased region" description="Low complexity" evidence="1">
    <location>
        <begin position="270"/>
        <end position="279"/>
    </location>
</feature>
<sequence>MTDETTPPAGEPEPGTTDWLLAQLSGGRIDSRRERREAEAALEAAGVAIPDAAAEPTTAEEPAADAAPAAPAADERPRARFSWDTGKLEAVDTAETDVAGTGATGTEAAAAAAEATPAADAAGPADAPAAEATPAREGAPEAERVIPFMWNLSPTHEPDPALNPPVDIPEPSFDEPDFPFPSAAPIVVPKPARSPITDAPTDAPASPVAPTAEPEQATTAEPEQATAPEAEQETTPEPEDAAAPEAPAHAPLPPGTTAHEFDPFAQDLFAPVPATTPVPSVDEFTIPDETEPAQASAPASEETGDTGAEPRTSEVSSDWSDIADMLGAHPQTVDTAIVSPMPPVNEILPSFDALRPRSAAASEMPEPANGPEAEPRGAAASADVTPADATQLDETQITPTALAVPAAPTPAASPLPFAPDSARVFDQSPPPAHPGGAPVEHARSGSPLNRWLLIAAAVLIAILIGIGLFALGRAVASGRDQAPAAATHTSTPTPTATTASPTSTPTPTASDDTAIAGSGPLAPGQSYQWDQLRGGECLDPFASAWAQDFTVVDCNAPHAAQLVYTAPYTTDPSAAFPGEQAISAQIGLLCSKPGVVDLNAAAAYSDVQLVTAYPVTAEQWASGQRNYFCFVTRSSGEQFSSSIAGPGPTQ</sequence>
<feature type="region of interest" description="Disordered" evidence="1">
    <location>
        <begin position="152"/>
        <end position="328"/>
    </location>
</feature>
<feature type="compositionally biased region" description="Low complexity" evidence="1">
    <location>
        <begin position="483"/>
        <end position="514"/>
    </location>
</feature>
<feature type="compositionally biased region" description="Pro residues" evidence="1">
    <location>
        <begin position="407"/>
        <end position="417"/>
    </location>
</feature>
<evidence type="ECO:0000256" key="1">
    <source>
        <dbReference type="SAM" id="MobiDB-lite"/>
    </source>
</evidence>
<protein>
    <recommendedName>
        <fullName evidence="5">Septum formation-related domain-containing protein</fullName>
    </recommendedName>
</protein>
<feature type="region of interest" description="Disordered" evidence="1">
    <location>
        <begin position="483"/>
        <end position="520"/>
    </location>
</feature>
<accession>A0ABP8AW13</accession>
<keyword evidence="2" id="KW-0812">Transmembrane</keyword>
<evidence type="ECO:0008006" key="5">
    <source>
        <dbReference type="Google" id="ProtNLM"/>
    </source>
</evidence>
<dbReference type="RefSeq" id="WP_344777035.1">
    <property type="nucleotide sequence ID" value="NZ_BAABBX010000015.1"/>
</dbReference>
<dbReference type="EMBL" id="BAABBX010000015">
    <property type="protein sequence ID" value="GAA4191836.1"/>
    <property type="molecule type" value="Genomic_DNA"/>
</dbReference>
<keyword evidence="2" id="KW-0472">Membrane</keyword>
<feature type="compositionally biased region" description="Low complexity" evidence="1">
    <location>
        <begin position="209"/>
        <end position="229"/>
    </location>
</feature>
<comment type="caution">
    <text evidence="3">The sequence shown here is derived from an EMBL/GenBank/DDBJ whole genome shotgun (WGS) entry which is preliminary data.</text>
</comment>
<gene>
    <name evidence="3" type="ORF">GCM10022288_23250</name>
</gene>
<evidence type="ECO:0000256" key="2">
    <source>
        <dbReference type="SAM" id="Phobius"/>
    </source>
</evidence>